<reference evidence="2" key="1">
    <citation type="submission" date="2020-06" db="EMBL/GenBank/DDBJ databases">
        <title>Stable isotope informed genome-resolved metagenomics uncovers potential trophic interactions in rhizosphere soil.</title>
        <authorList>
            <person name="Starr E.P."/>
            <person name="Shi S."/>
            <person name="Blazewicz S.J."/>
            <person name="Koch B.J."/>
            <person name="Probst A.J."/>
            <person name="Hungate B.A."/>
            <person name="Pett-Ridge J."/>
            <person name="Firestone M.K."/>
            <person name="Banfield J.F."/>
        </authorList>
    </citation>
    <scope>NUCLEOTIDE SEQUENCE</scope>
    <source>
        <strain evidence="2">YM_69_17</strain>
    </source>
</reference>
<dbReference type="Proteomes" id="UP000700706">
    <property type="component" value="Unassembled WGS sequence"/>
</dbReference>
<evidence type="ECO:0000313" key="3">
    <source>
        <dbReference type="Proteomes" id="UP000700706"/>
    </source>
</evidence>
<dbReference type="EMBL" id="JAEKLZ010000300">
    <property type="protein sequence ID" value="MBW8727732.1"/>
    <property type="molecule type" value="Genomic_DNA"/>
</dbReference>
<evidence type="ECO:0000256" key="1">
    <source>
        <dbReference type="SAM" id="MobiDB-lite"/>
    </source>
</evidence>
<dbReference type="InterPro" id="IPR021327">
    <property type="entry name" value="DUF2934"/>
</dbReference>
<dbReference type="Pfam" id="PF11154">
    <property type="entry name" value="DUF2934"/>
    <property type="match status" value="1"/>
</dbReference>
<dbReference type="AlphaFoldDB" id="A0A952KFK2"/>
<evidence type="ECO:0000313" key="2">
    <source>
        <dbReference type="EMBL" id="MBW8727732.1"/>
    </source>
</evidence>
<proteinExistence type="predicted"/>
<organism evidence="2 3">
    <name type="scientific">Inquilinus limosus</name>
    <dbReference type="NCBI Taxonomy" id="171674"/>
    <lineage>
        <taxon>Bacteria</taxon>
        <taxon>Pseudomonadati</taxon>
        <taxon>Pseudomonadota</taxon>
        <taxon>Alphaproteobacteria</taxon>
        <taxon>Rhodospirillales</taxon>
        <taxon>Rhodospirillaceae</taxon>
        <taxon>Inquilinus</taxon>
    </lineage>
</organism>
<sequence>MDDLEQRIREHAHRIWVEEGRPSGREDAHWEMARELVAIEDNQRDATKPNPVATEGEEAIHPEPVEPIEAVESLGDLPGRTDQAERPDYPQPKAKRTRRSS</sequence>
<accession>A0A952KFK2</accession>
<protein>
    <submittedName>
        <fullName evidence="2">DUF2934 domain-containing protein</fullName>
    </submittedName>
</protein>
<comment type="caution">
    <text evidence="2">The sequence shown here is derived from an EMBL/GenBank/DDBJ whole genome shotgun (WGS) entry which is preliminary data.</text>
</comment>
<feature type="region of interest" description="Disordered" evidence="1">
    <location>
        <begin position="40"/>
        <end position="101"/>
    </location>
</feature>
<name>A0A952KFK2_9PROT</name>
<gene>
    <name evidence="2" type="ORF">JF625_21610</name>
</gene>